<gene>
    <name evidence="1" type="ORF">EIN_229790</name>
</gene>
<protein>
    <submittedName>
        <fullName evidence="1">Uncharacterized protein</fullName>
    </submittedName>
</protein>
<dbReference type="RefSeq" id="XP_004255217.1">
    <property type="nucleotide sequence ID" value="XM_004255169.1"/>
</dbReference>
<dbReference type="GeneID" id="14887085"/>
<dbReference type="EMBL" id="KB206756">
    <property type="protein sequence ID" value="ELP88446.1"/>
    <property type="molecule type" value="Genomic_DNA"/>
</dbReference>
<name>A0A0A1U306_ENTIV</name>
<evidence type="ECO:0000313" key="2">
    <source>
        <dbReference type="Proteomes" id="UP000014680"/>
    </source>
</evidence>
<dbReference type="Proteomes" id="UP000014680">
    <property type="component" value="Unassembled WGS sequence"/>
</dbReference>
<accession>A0A0A1U306</accession>
<dbReference type="VEuPathDB" id="AmoebaDB:EIN_229790"/>
<sequence length="703" mass="81162">MKQVELIYQKLPDIIRDISQPPTTHLKDDLNDVLIDSILDSVLVDGPLKEYIAFIHFYQKQKQNTWVYHLQKAMECTNAFDSFEEQILPNSRTVIFLFSRISFVSVLNTTDTNKTDVAKYMTTHDVVYCEGNFAILLSEVLNTFVEVLPSTAFTFEFYQKMLLYAFMDRFDIFQLVEKSLPNNDISLLLSSFCDTSYLQLLKKNHLKYRKSVLWPFLDFFLVNNNTPLSCYQNSSEMISLYITHLSHLPVISTEEDQCREFLKNYTCNRKSLMVLPNTLHAIPRVNFEKGVHYLLQSVNTENVKRIQSKYKTIDEALTSIKSFDKCVRGSTTTLLWISYDIDKEEVAIAQFLHKLHNLSVSDQLLTLLSLCEVTMTYDTCALLLEKNMGVEYVKRRIETKLDHINKCLKILGEMKNRAELYHIIFALKHMAKTFPVPQWLPLLFAIELSKPELFDIVQFTLIETITLETIPNYQLIEILKSGLVGDELTVAVLIEAMKCVQNNCYKRALQICRCKEAMTDSRVILLEYLISFKSGEVFLGNVVERYKSSTHPLPDVFQLLKLLSKTPSNASNGCSPLTSPKQIAENSPIFDELHLFKENQKCWSITGEFNQIVLKTNERLKGMNVMKGLEFVNVDALRTVMQCYDVRLLKSVEPVPSFVGFDKKFYISSLFRTVKQSSVDVVKWRALYRLLEISGNMPLEIAM</sequence>
<organism evidence="1 2">
    <name type="scientific">Entamoeba invadens IP1</name>
    <dbReference type="NCBI Taxonomy" id="370355"/>
    <lineage>
        <taxon>Eukaryota</taxon>
        <taxon>Amoebozoa</taxon>
        <taxon>Evosea</taxon>
        <taxon>Archamoebae</taxon>
        <taxon>Mastigamoebida</taxon>
        <taxon>Entamoebidae</taxon>
        <taxon>Entamoeba</taxon>
    </lineage>
</organism>
<keyword evidence="2" id="KW-1185">Reference proteome</keyword>
<dbReference type="KEGG" id="eiv:EIN_229790"/>
<evidence type="ECO:0000313" key="1">
    <source>
        <dbReference type="EMBL" id="ELP88446.1"/>
    </source>
</evidence>
<dbReference type="AlphaFoldDB" id="A0A0A1U306"/>
<proteinExistence type="predicted"/>
<reference evidence="1 2" key="1">
    <citation type="submission" date="2012-10" db="EMBL/GenBank/DDBJ databases">
        <authorList>
            <person name="Zafar N."/>
            <person name="Inman J."/>
            <person name="Hall N."/>
            <person name="Lorenzi H."/>
            <person name="Caler E."/>
        </authorList>
    </citation>
    <scope>NUCLEOTIDE SEQUENCE [LARGE SCALE GENOMIC DNA]</scope>
    <source>
        <strain evidence="1 2">IP1</strain>
    </source>
</reference>